<dbReference type="AlphaFoldDB" id="A0A427YSJ0"/>
<comment type="caution">
    <text evidence="2">The sequence shown here is derived from an EMBL/GenBank/DDBJ whole genome shotgun (WGS) entry which is preliminary data.</text>
</comment>
<dbReference type="OrthoDB" id="3388at2759"/>
<dbReference type="InterPro" id="IPR036196">
    <property type="entry name" value="Ptyr_pPase_sf"/>
</dbReference>
<dbReference type="InterPro" id="IPR050438">
    <property type="entry name" value="LMW_PTPase"/>
</dbReference>
<organism evidence="2 3">
    <name type="scientific">Saitozyma podzolica</name>
    <dbReference type="NCBI Taxonomy" id="1890683"/>
    <lineage>
        <taxon>Eukaryota</taxon>
        <taxon>Fungi</taxon>
        <taxon>Dikarya</taxon>
        <taxon>Basidiomycota</taxon>
        <taxon>Agaricomycotina</taxon>
        <taxon>Tremellomycetes</taxon>
        <taxon>Tremellales</taxon>
        <taxon>Trimorphomycetaceae</taxon>
        <taxon>Saitozyma</taxon>
    </lineage>
</organism>
<keyword evidence="3" id="KW-1185">Reference proteome</keyword>
<dbReference type="Proteomes" id="UP000279259">
    <property type="component" value="Unassembled WGS sequence"/>
</dbReference>
<evidence type="ECO:0000256" key="1">
    <source>
        <dbReference type="ARBA" id="ARBA00013064"/>
    </source>
</evidence>
<evidence type="ECO:0000313" key="3">
    <source>
        <dbReference type="Proteomes" id="UP000279259"/>
    </source>
</evidence>
<accession>A0A427YSJ0</accession>
<dbReference type="GO" id="GO:0004725">
    <property type="term" value="F:protein tyrosine phosphatase activity"/>
    <property type="evidence" value="ECO:0007669"/>
    <property type="project" value="UniProtKB-EC"/>
</dbReference>
<protein>
    <recommendedName>
        <fullName evidence="1">protein-tyrosine-phosphatase</fullName>
        <ecNumber evidence="1">3.1.3.48</ecNumber>
    </recommendedName>
</protein>
<dbReference type="EC" id="3.1.3.48" evidence="1"/>
<proteinExistence type="predicted"/>
<gene>
    <name evidence="2" type="ORF">EHS25_006649</name>
</gene>
<dbReference type="EMBL" id="RSCD01000003">
    <property type="protein sequence ID" value="RSH93996.1"/>
    <property type="molecule type" value="Genomic_DNA"/>
</dbReference>
<name>A0A427YSJ0_9TREE</name>
<dbReference type="Gene3D" id="3.40.50.2300">
    <property type="match status" value="1"/>
</dbReference>
<dbReference type="PANTHER" id="PTHR11717:SF7">
    <property type="entry name" value="LOW MOLECULAR WEIGHT PHOSPHOTYROSINE PROTEIN PHOSPHATASE"/>
    <property type="match status" value="1"/>
</dbReference>
<sequence length="98" mass="10690">MAEAVLRHELSRRPDLKNRFEVVVDSAGTGAYHEGDDADDRDLSKGADLSVVSSHLQSPRSLGAVSTSHKVPISCTARAVARADYDRFDYILAMDNSK</sequence>
<evidence type="ECO:0000313" key="2">
    <source>
        <dbReference type="EMBL" id="RSH93996.1"/>
    </source>
</evidence>
<dbReference type="PANTHER" id="PTHR11717">
    <property type="entry name" value="LOW MOLECULAR WEIGHT PROTEIN TYROSINE PHOSPHATASE"/>
    <property type="match status" value="1"/>
</dbReference>
<reference evidence="2 3" key="1">
    <citation type="submission" date="2018-11" db="EMBL/GenBank/DDBJ databases">
        <title>Genome sequence of Saitozyma podzolica DSM 27192.</title>
        <authorList>
            <person name="Aliyu H."/>
            <person name="Gorte O."/>
            <person name="Ochsenreither K."/>
        </authorList>
    </citation>
    <scope>NUCLEOTIDE SEQUENCE [LARGE SCALE GENOMIC DNA]</scope>
    <source>
        <strain evidence="2 3">DSM 27192</strain>
    </source>
</reference>
<dbReference type="SUPFAM" id="SSF52788">
    <property type="entry name" value="Phosphotyrosine protein phosphatases I"/>
    <property type="match status" value="1"/>
</dbReference>
<dbReference type="STRING" id="1890683.A0A427YSJ0"/>